<evidence type="ECO:0000313" key="2">
    <source>
        <dbReference type="Proteomes" id="UP001386955"/>
    </source>
</evidence>
<evidence type="ECO:0000313" key="1">
    <source>
        <dbReference type="EMBL" id="KAK7395282.1"/>
    </source>
</evidence>
<protein>
    <submittedName>
        <fullName evidence="1">Uncharacterized protein</fullName>
    </submittedName>
</protein>
<reference evidence="1 2" key="1">
    <citation type="submission" date="2024-01" db="EMBL/GenBank/DDBJ databases">
        <title>The genomes of 5 underutilized Papilionoideae crops provide insights into root nodulation and disease resistanc.</title>
        <authorList>
            <person name="Jiang F."/>
        </authorList>
    </citation>
    <scope>NUCLEOTIDE SEQUENCE [LARGE SCALE GENOMIC DNA]</scope>
    <source>
        <strain evidence="1">DUOXIRENSHENG_FW03</strain>
        <tissue evidence="1">Leaves</tissue>
    </source>
</reference>
<dbReference type="Proteomes" id="UP001386955">
    <property type="component" value="Unassembled WGS sequence"/>
</dbReference>
<gene>
    <name evidence="1" type="ORF">VNO78_15833</name>
</gene>
<proteinExistence type="predicted"/>
<dbReference type="EMBL" id="JAYMYS010000004">
    <property type="protein sequence ID" value="KAK7395282.1"/>
    <property type="molecule type" value="Genomic_DNA"/>
</dbReference>
<accession>A0AAN9SL37</accession>
<name>A0AAN9SL37_PSOTE</name>
<keyword evidence="2" id="KW-1185">Reference proteome</keyword>
<organism evidence="1 2">
    <name type="scientific">Psophocarpus tetragonolobus</name>
    <name type="common">Winged bean</name>
    <name type="synonym">Dolichos tetragonolobus</name>
    <dbReference type="NCBI Taxonomy" id="3891"/>
    <lineage>
        <taxon>Eukaryota</taxon>
        <taxon>Viridiplantae</taxon>
        <taxon>Streptophyta</taxon>
        <taxon>Embryophyta</taxon>
        <taxon>Tracheophyta</taxon>
        <taxon>Spermatophyta</taxon>
        <taxon>Magnoliopsida</taxon>
        <taxon>eudicotyledons</taxon>
        <taxon>Gunneridae</taxon>
        <taxon>Pentapetalae</taxon>
        <taxon>rosids</taxon>
        <taxon>fabids</taxon>
        <taxon>Fabales</taxon>
        <taxon>Fabaceae</taxon>
        <taxon>Papilionoideae</taxon>
        <taxon>50 kb inversion clade</taxon>
        <taxon>NPAAA clade</taxon>
        <taxon>indigoferoid/millettioid clade</taxon>
        <taxon>Phaseoleae</taxon>
        <taxon>Psophocarpus</taxon>
    </lineage>
</organism>
<sequence>MDQSVLRQRKWSTNVFGGGKPQMKEIICPFLGYEWSNVCKQLVGVVRGLRTNTRLGGFQGVFVDQTIAQVSSVGICIAHLPSSILFWVHSGGDSSNVQFHVLVLGVWKTQESQMQFI</sequence>
<comment type="caution">
    <text evidence="1">The sequence shown here is derived from an EMBL/GenBank/DDBJ whole genome shotgun (WGS) entry which is preliminary data.</text>
</comment>
<dbReference type="AlphaFoldDB" id="A0AAN9SL37"/>